<evidence type="ECO:0000313" key="1">
    <source>
        <dbReference type="EMBL" id="KAK7273652.1"/>
    </source>
</evidence>
<accession>A0AAN9IBW8</accession>
<sequence>MIHPKCILSAKKSFIPEAAKVGAACSNFDNIFNPPDTVLEEITQGEIASGSREKFPTDSNVLLQKFFAAHEDMQLSLLQNPGPLRQFLYSCLAKLINMLKSFPIRDLKLKHKDAIVSNIKIFRRCSISNSWLDEVDACFNQPDLDANTCKLQALTDLEDQYAKSNYILRKKISLLSSHLDLLKHEMKLGEANLLHVMTQKKELLGGTSSSDAFFPLGF</sequence>
<comment type="caution">
    <text evidence="1">The sequence shown here is derived from an EMBL/GenBank/DDBJ whole genome shotgun (WGS) entry which is preliminary data.</text>
</comment>
<dbReference type="Proteomes" id="UP001372338">
    <property type="component" value="Unassembled WGS sequence"/>
</dbReference>
<name>A0AAN9IBW8_CROPI</name>
<gene>
    <name evidence="1" type="ORF">RIF29_14710</name>
</gene>
<reference evidence="1 2" key="1">
    <citation type="submission" date="2024-01" db="EMBL/GenBank/DDBJ databases">
        <title>The genomes of 5 underutilized Papilionoideae crops provide insights into root nodulation and disease resistanc.</title>
        <authorList>
            <person name="Yuan L."/>
        </authorList>
    </citation>
    <scope>NUCLEOTIDE SEQUENCE [LARGE SCALE GENOMIC DNA]</scope>
    <source>
        <strain evidence="1">ZHUSHIDOU_FW_LH</strain>
        <tissue evidence="1">Leaf</tissue>
    </source>
</reference>
<dbReference type="AlphaFoldDB" id="A0AAN9IBW8"/>
<organism evidence="1 2">
    <name type="scientific">Crotalaria pallida</name>
    <name type="common">Smooth rattlebox</name>
    <name type="synonym">Crotalaria striata</name>
    <dbReference type="NCBI Taxonomy" id="3830"/>
    <lineage>
        <taxon>Eukaryota</taxon>
        <taxon>Viridiplantae</taxon>
        <taxon>Streptophyta</taxon>
        <taxon>Embryophyta</taxon>
        <taxon>Tracheophyta</taxon>
        <taxon>Spermatophyta</taxon>
        <taxon>Magnoliopsida</taxon>
        <taxon>eudicotyledons</taxon>
        <taxon>Gunneridae</taxon>
        <taxon>Pentapetalae</taxon>
        <taxon>rosids</taxon>
        <taxon>fabids</taxon>
        <taxon>Fabales</taxon>
        <taxon>Fabaceae</taxon>
        <taxon>Papilionoideae</taxon>
        <taxon>50 kb inversion clade</taxon>
        <taxon>genistoids sensu lato</taxon>
        <taxon>core genistoids</taxon>
        <taxon>Crotalarieae</taxon>
        <taxon>Crotalaria</taxon>
    </lineage>
</organism>
<protein>
    <submittedName>
        <fullName evidence="1">Uncharacterized protein</fullName>
    </submittedName>
</protein>
<dbReference type="EMBL" id="JAYWIO010000003">
    <property type="protein sequence ID" value="KAK7273652.1"/>
    <property type="molecule type" value="Genomic_DNA"/>
</dbReference>
<evidence type="ECO:0000313" key="2">
    <source>
        <dbReference type="Proteomes" id="UP001372338"/>
    </source>
</evidence>
<keyword evidence="2" id="KW-1185">Reference proteome</keyword>
<proteinExistence type="predicted"/>